<dbReference type="AlphaFoldDB" id="A0A9P8YB86"/>
<dbReference type="OrthoDB" id="6132759at2759"/>
<dbReference type="Proteomes" id="UP000756346">
    <property type="component" value="Unassembled WGS sequence"/>
</dbReference>
<keyword evidence="2" id="KW-1133">Transmembrane helix</keyword>
<feature type="transmembrane region" description="Helical" evidence="2">
    <location>
        <begin position="12"/>
        <end position="29"/>
    </location>
</feature>
<dbReference type="RefSeq" id="XP_046016622.1">
    <property type="nucleotide sequence ID" value="XM_046163189.1"/>
</dbReference>
<evidence type="ECO:0000256" key="2">
    <source>
        <dbReference type="SAM" id="Phobius"/>
    </source>
</evidence>
<keyword evidence="2" id="KW-0812">Transmembrane</keyword>
<dbReference type="EMBL" id="JAGTJQ010000002">
    <property type="protein sequence ID" value="KAH7037501.1"/>
    <property type="molecule type" value="Genomic_DNA"/>
</dbReference>
<sequence>MGQPSFEASNALIYVTYGAFLLLGTGLAWRMRNQPKSEFLAGNRTQSAFPIALNFIAADPTGHGVEHTRLLASWHGVERSHASTTKRDDSGTARTPRQA</sequence>
<keyword evidence="2" id="KW-0472">Membrane</keyword>
<feature type="compositionally biased region" description="Basic and acidic residues" evidence="1">
    <location>
        <begin position="76"/>
        <end position="91"/>
    </location>
</feature>
<accession>A0A9P8YB86</accession>
<protein>
    <submittedName>
        <fullName evidence="3">Uncharacterized protein</fullName>
    </submittedName>
</protein>
<evidence type="ECO:0000256" key="1">
    <source>
        <dbReference type="SAM" id="MobiDB-lite"/>
    </source>
</evidence>
<keyword evidence="4" id="KW-1185">Reference proteome</keyword>
<evidence type="ECO:0000313" key="4">
    <source>
        <dbReference type="Proteomes" id="UP000756346"/>
    </source>
</evidence>
<feature type="region of interest" description="Disordered" evidence="1">
    <location>
        <begin position="76"/>
        <end position="99"/>
    </location>
</feature>
<reference evidence="3" key="1">
    <citation type="journal article" date="2021" name="Nat. Commun.">
        <title>Genetic determinants of endophytism in the Arabidopsis root mycobiome.</title>
        <authorList>
            <person name="Mesny F."/>
            <person name="Miyauchi S."/>
            <person name="Thiergart T."/>
            <person name="Pickel B."/>
            <person name="Atanasova L."/>
            <person name="Karlsson M."/>
            <person name="Huettel B."/>
            <person name="Barry K.W."/>
            <person name="Haridas S."/>
            <person name="Chen C."/>
            <person name="Bauer D."/>
            <person name="Andreopoulos W."/>
            <person name="Pangilinan J."/>
            <person name="LaButti K."/>
            <person name="Riley R."/>
            <person name="Lipzen A."/>
            <person name="Clum A."/>
            <person name="Drula E."/>
            <person name="Henrissat B."/>
            <person name="Kohler A."/>
            <person name="Grigoriev I.V."/>
            <person name="Martin F.M."/>
            <person name="Hacquard S."/>
        </authorList>
    </citation>
    <scope>NUCLEOTIDE SEQUENCE</scope>
    <source>
        <strain evidence="3">MPI-CAGE-CH-0230</strain>
    </source>
</reference>
<gene>
    <name evidence="3" type="ORF">B0I36DRAFT_66961</name>
</gene>
<dbReference type="GeneID" id="70192735"/>
<evidence type="ECO:0000313" key="3">
    <source>
        <dbReference type="EMBL" id="KAH7037501.1"/>
    </source>
</evidence>
<name>A0A9P8YB86_9PEZI</name>
<comment type="caution">
    <text evidence="3">The sequence shown here is derived from an EMBL/GenBank/DDBJ whole genome shotgun (WGS) entry which is preliminary data.</text>
</comment>
<organism evidence="3 4">
    <name type="scientific">Microdochium trichocladiopsis</name>
    <dbReference type="NCBI Taxonomy" id="1682393"/>
    <lineage>
        <taxon>Eukaryota</taxon>
        <taxon>Fungi</taxon>
        <taxon>Dikarya</taxon>
        <taxon>Ascomycota</taxon>
        <taxon>Pezizomycotina</taxon>
        <taxon>Sordariomycetes</taxon>
        <taxon>Xylariomycetidae</taxon>
        <taxon>Xylariales</taxon>
        <taxon>Microdochiaceae</taxon>
        <taxon>Microdochium</taxon>
    </lineage>
</organism>
<proteinExistence type="predicted"/>